<dbReference type="Proteomes" id="UP000004509">
    <property type="component" value="Unassembled WGS sequence"/>
</dbReference>
<dbReference type="EMBL" id="ACYH01000013">
    <property type="protein sequence ID" value="EEV21066.1"/>
    <property type="molecule type" value="Genomic_DNA"/>
</dbReference>
<protein>
    <submittedName>
        <fullName evidence="1">Uncharacterized protein</fullName>
    </submittedName>
</protein>
<proteinExistence type="predicted"/>
<name>C8PNG1_9SPIR</name>
<dbReference type="STRING" id="596324.TREVI0001_2591"/>
<dbReference type="RefSeq" id="WP_006188075.1">
    <property type="nucleotide sequence ID" value="NZ_ACYH01000013.1"/>
</dbReference>
<gene>
    <name evidence="1" type="ORF">TREVI0001_2591</name>
</gene>
<organism evidence="1 2">
    <name type="scientific">Treponema vincentii ATCC 35580</name>
    <dbReference type="NCBI Taxonomy" id="596324"/>
    <lineage>
        <taxon>Bacteria</taxon>
        <taxon>Pseudomonadati</taxon>
        <taxon>Spirochaetota</taxon>
        <taxon>Spirochaetia</taxon>
        <taxon>Spirochaetales</taxon>
        <taxon>Treponemataceae</taxon>
        <taxon>Treponema</taxon>
    </lineage>
</organism>
<evidence type="ECO:0000313" key="2">
    <source>
        <dbReference type="Proteomes" id="UP000004509"/>
    </source>
</evidence>
<dbReference type="AlphaFoldDB" id="C8PNG1"/>
<sequence>MSNANSDRDFLFALDYILNKADIREIEAFAAAVDRRQKQLDGAMHGNIPFTPEEAAKKMSESIYASIDASMDGVRHTFRNYAADLLQKEAPELSKEQLAELVDSWIPQSGGPHGKSRRASLAKNGSVQGIPADLLYEMVIQFVSYSLGEMPVETQRSLTAAMHNWTESYWRRFPTGIKQEIKTFLNGETTSGEFQGHVRELLGIGE</sequence>
<evidence type="ECO:0000313" key="1">
    <source>
        <dbReference type="EMBL" id="EEV21066.1"/>
    </source>
</evidence>
<dbReference type="eggNOG" id="ENOG50348SD">
    <property type="taxonomic scope" value="Bacteria"/>
</dbReference>
<comment type="caution">
    <text evidence="1">The sequence shown here is derived from an EMBL/GenBank/DDBJ whole genome shotgun (WGS) entry which is preliminary data.</text>
</comment>
<accession>C8PNG1</accession>
<dbReference type="OrthoDB" id="358678at2"/>
<reference evidence="1 2" key="1">
    <citation type="submission" date="2009-07" db="EMBL/GenBank/DDBJ databases">
        <authorList>
            <person name="Madupu R."/>
            <person name="Sebastian Y."/>
            <person name="Durkin A.S."/>
            <person name="Torralba M."/>
            <person name="Methe B."/>
            <person name="Sutton G.G."/>
            <person name="Strausberg R.L."/>
            <person name="Nelson K.E."/>
        </authorList>
    </citation>
    <scope>NUCLEOTIDE SEQUENCE [LARGE SCALE GENOMIC DNA]</scope>
    <source>
        <strain evidence="1 2">ATCC 35580</strain>
    </source>
</reference>